<dbReference type="KEGG" id="hhk:HH1059_10260"/>
<keyword evidence="10 21" id="KW-0547">Nucleotide-binding</keyword>
<evidence type="ECO:0000256" key="8">
    <source>
        <dbReference type="ARBA" id="ARBA00022598"/>
    </source>
</evidence>
<dbReference type="InterPro" id="IPR001645">
    <property type="entry name" value="Folylpolyglutamate_synth"/>
</dbReference>
<evidence type="ECO:0000313" key="25">
    <source>
        <dbReference type="Proteomes" id="UP000218890"/>
    </source>
</evidence>
<dbReference type="UniPathway" id="UPA00077">
    <property type="reaction ID" value="UER00157"/>
</dbReference>
<dbReference type="InterPro" id="IPR004101">
    <property type="entry name" value="Mur_ligase_C"/>
</dbReference>
<dbReference type="GO" id="GO:0046656">
    <property type="term" value="P:folic acid biosynthetic process"/>
    <property type="evidence" value="ECO:0007669"/>
    <property type="project" value="UniProtKB-KW"/>
</dbReference>
<evidence type="ECO:0000256" key="13">
    <source>
        <dbReference type="ARBA" id="ARBA00022909"/>
    </source>
</evidence>
<evidence type="ECO:0000256" key="21">
    <source>
        <dbReference type="PIRNR" id="PIRNR001563"/>
    </source>
</evidence>
<dbReference type="Proteomes" id="UP000218890">
    <property type="component" value="Chromosome"/>
</dbReference>
<evidence type="ECO:0000256" key="12">
    <source>
        <dbReference type="ARBA" id="ARBA00022842"/>
    </source>
</evidence>
<comment type="similarity">
    <text evidence="4 21">Belongs to the folylpolyglutamate synthase family.</text>
</comment>
<evidence type="ECO:0000256" key="20">
    <source>
        <dbReference type="ARBA" id="ARBA00049161"/>
    </source>
</evidence>
<dbReference type="Gene3D" id="3.40.1190.10">
    <property type="entry name" value="Mur-like, catalytic domain"/>
    <property type="match status" value="1"/>
</dbReference>
<evidence type="ECO:0000256" key="15">
    <source>
        <dbReference type="ARBA" id="ARBA00030592"/>
    </source>
</evidence>
<dbReference type="AlphaFoldDB" id="A0A0X8X965"/>
<evidence type="ECO:0000256" key="17">
    <source>
        <dbReference type="ARBA" id="ARBA00047493"/>
    </source>
</evidence>
<evidence type="ECO:0000256" key="9">
    <source>
        <dbReference type="ARBA" id="ARBA00022723"/>
    </source>
</evidence>
<evidence type="ECO:0000259" key="23">
    <source>
        <dbReference type="Pfam" id="PF08245"/>
    </source>
</evidence>
<organism evidence="24 25">
    <name type="scientific">Halorhodospira halochloris</name>
    <name type="common">Ectothiorhodospira halochloris</name>
    <dbReference type="NCBI Taxonomy" id="1052"/>
    <lineage>
        <taxon>Bacteria</taxon>
        <taxon>Pseudomonadati</taxon>
        <taxon>Pseudomonadota</taxon>
        <taxon>Gammaproteobacteria</taxon>
        <taxon>Chromatiales</taxon>
        <taxon>Ectothiorhodospiraceae</taxon>
        <taxon>Halorhodospira</taxon>
    </lineage>
</organism>
<dbReference type="GO" id="GO:0005737">
    <property type="term" value="C:cytoplasm"/>
    <property type="evidence" value="ECO:0007669"/>
    <property type="project" value="TreeGrafter"/>
</dbReference>
<dbReference type="OrthoDB" id="9809356at2"/>
<dbReference type="GO" id="GO:0046654">
    <property type="term" value="P:tetrahydrofolate biosynthetic process"/>
    <property type="evidence" value="ECO:0007669"/>
    <property type="project" value="UniProtKB-UniPathway"/>
</dbReference>
<evidence type="ECO:0000256" key="6">
    <source>
        <dbReference type="ARBA" id="ARBA00013025"/>
    </source>
</evidence>
<evidence type="ECO:0000256" key="11">
    <source>
        <dbReference type="ARBA" id="ARBA00022840"/>
    </source>
</evidence>
<comment type="catalytic activity">
    <reaction evidence="19">
        <text>(6R)-5,10-methylenetetrahydrofolyl-(gamma-L-Glu)(n) + L-glutamate + ATP = (6R)-5,10-methylenetetrahydrofolyl-(gamma-L-Glu)(n+1) + ADP + phosphate + H(+)</text>
        <dbReference type="Rhea" id="RHEA:51912"/>
        <dbReference type="Rhea" id="RHEA-COMP:13257"/>
        <dbReference type="Rhea" id="RHEA-COMP:13258"/>
        <dbReference type="ChEBI" id="CHEBI:15378"/>
        <dbReference type="ChEBI" id="CHEBI:29985"/>
        <dbReference type="ChEBI" id="CHEBI:30616"/>
        <dbReference type="ChEBI" id="CHEBI:43474"/>
        <dbReference type="ChEBI" id="CHEBI:136572"/>
        <dbReference type="ChEBI" id="CHEBI:456216"/>
        <dbReference type="EC" id="6.3.2.17"/>
    </reaction>
</comment>
<gene>
    <name evidence="24" type="primary">folC</name>
    <name evidence="24" type="ORF">HH1059_10260</name>
</gene>
<evidence type="ECO:0000256" key="14">
    <source>
        <dbReference type="ARBA" id="ARBA00030048"/>
    </source>
</evidence>
<protein>
    <recommendedName>
        <fullName evidence="7">Dihydrofolate synthase/folylpolyglutamate synthase</fullName>
        <ecNumber evidence="5">6.3.2.12</ecNumber>
        <ecNumber evidence="6">6.3.2.17</ecNumber>
    </recommendedName>
    <alternativeName>
        <fullName evidence="16">Folylpoly-gamma-glutamate synthetase-dihydrofolate synthetase</fullName>
    </alternativeName>
    <alternativeName>
        <fullName evidence="14">Folylpolyglutamate synthetase</fullName>
    </alternativeName>
    <alternativeName>
        <fullName evidence="15">Tetrahydrofolylpolyglutamate synthase</fullName>
    </alternativeName>
</protein>
<evidence type="ECO:0000256" key="19">
    <source>
        <dbReference type="ARBA" id="ARBA00049035"/>
    </source>
</evidence>
<dbReference type="Pfam" id="PF08245">
    <property type="entry name" value="Mur_ligase_M"/>
    <property type="match status" value="1"/>
</dbReference>
<evidence type="ECO:0000256" key="2">
    <source>
        <dbReference type="ARBA" id="ARBA00004799"/>
    </source>
</evidence>
<comment type="pathway">
    <text evidence="2">Cofactor biosynthesis; tetrahydrofolate biosynthesis; 7,8-dihydrofolate from 2-amino-4-hydroxy-6-hydroxymethyl-7,8-dihydropteridine diphosphate and 4-aminobenzoate: step 2/2.</text>
</comment>
<dbReference type="EC" id="6.3.2.12" evidence="5"/>
<comment type="pathway">
    <text evidence="3">Cofactor biosynthesis; tetrahydrofolylpolyglutamate biosynthesis.</text>
</comment>
<evidence type="ECO:0000256" key="4">
    <source>
        <dbReference type="ARBA" id="ARBA00008276"/>
    </source>
</evidence>
<comment type="catalytic activity">
    <reaction evidence="18">
        <text>10-formyltetrahydrofolyl-(gamma-L-Glu)(n) + L-glutamate + ATP = 10-formyltetrahydrofolyl-(gamma-L-Glu)(n+1) + ADP + phosphate + H(+)</text>
        <dbReference type="Rhea" id="RHEA:51904"/>
        <dbReference type="Rhea" id="RHEA-COMP:13088"/>
        <dbReference type="Rhea" id="RHEA-COMP:14300"/>
        <dbReference type="ChEBI" id="CHEBI:15378"/>
        <dbReference type="ChEBI" id="CHEBI:29985"/>
        <dbReference type="ChEBI" id="CHEBI:30616"/>
        <dbReference type="ChEBI" id="CHEBI:43474"/>
        <dbReference type="ChEBI" id="CHEBI:134413"/>
        <dbReference type="ChEBI" id="CHEBI:456216"/>
        <dbReference type="EC" id="6.3.2.17"/>
    </reaction>
</comment>
<evidence type="ECO:0000256" key="5">
    <source>
        <dbReference type="ARBA" id="ARBA00013023"/>
    </source>
</evidence>
<keyword evidence="12" id="KW-0460">Magnesium</keyword>
<comment type="function">
    <text evidence="1">Functions in two distinct reactions of the de novo folate biosynthetic pathway. Catalyzes the addition of a glutamate residue to dihydropteroate (7,8-dihydropteroate or H2Pte) to form dihydrofolate (7,8-dihydrofolate monoglutamate or H2Pte-Glu). Also catalyzes successive additions of L-glutamate to tetrahydrofolate or 10-formyltetrahydrofolate or 5,10-methylenetetrahydrofolate, leading to folylpolyglutamate derivatives.</text>
</comment>
<feature type="domain" description="Mur ligase central" evidence="23">
    <location>
        <begin position="80"/>
        <end position="298"/>
    </location>
</feature>
<evidence type="ECO:0000259" key="22">
    <source>
        <dbReference type="Pfam" id="PF02875"/>
    </source>
</evidence>
<dbReference type="InterPro" id="IPR036565">
    <property type="entry name" value="Mur-like_cat_sf"/>
</dbReference>
<dbReference type="PIRSF" id="PIRSF001563">
    <property type="entry name" value="Folylpolyglu_synth"/>
    <property type="match status" value="1"/>
</dbReference>
<dbReference type="InterPro" id="IPR013221">
    <property type="entry name" value="Mur_ligase_cen"/>
</dbReference>
<keyword evidence="25" id="KW-1185">Reference proteome</keyword>
<dbReference type="EMBL" id="AP017372">
    <property type="protein sequence ID" value="BAU57724.1"/>
    <property type="molecule type" value="Genomic_DNA"/>
</dbReference>
<dbReference type="PANTHER" id="PTHR11136">
    <property type="entry name" value="FOLYLPOLYGLUTAMATE SYNTHASE-RELATED"/>
    <property type="match status" value="1"/>
</dbReference>
<dbReference type="PANTHER" id="PTHR11136:SF0">
    <property type="entry name" value="DIHYDROFOLATE SYNTHETASE-RELATED"/>
    <property type="match status" value="1"/>
</dbReference>
<dbReference type="SUPFAM" id="SSF53623">
    <property type="entry name" value="MurD-like peptide ligases, catalytic domain"/>
    <property type="match status" value="1"/>
</dbReference>
<evidence type="ECO:0000256" key="16">
    <source>
        <dbReference type="ARBA" id="ARBA00032510"/>
    </source>
</evidence>
<evidence type="ECO:0000313" key="24">
    <source>
        <dbReference type="EMBL" id="BAU57724.1"/>
    </source>
</evidence>
<dbReference type="GO" id="GO:0005524">
    <property type="term" value="F:ATP binding"/>
    <property type="evidence" value="ECO:0007669"/>
    <property type="project" value="UniProtKB-KW"/>
</dbReference>
<dbReference type="InterPro" id="IPR036615">
    <property type="entry name" value="Mur_ligase_C_dom_sf"/>
</dbReference>
<evidence type="ECO:0000256" key="3">
    <source>
        <dbReference type="ARBA" id="ARBA00005150"/>
    </source>
</evidence>
<reference evidence="24" key="1">
    <citation type="submission" date="2016-02" db="EMBL/GenBank/DDBJ databases">
        <title>Halorhodospira halochloris DSM-1059 complete genome, version 2.</title>
        <authorList>
            <person name="Tsukatani Y."/>
        </authorList>
    </citation>
    <scope>NUCLEOTIDE SEQUENCE</scope>
    <source>
        <strain evidence="24">DSM 1059</strain>
    </source>
</reference>
<keyword evidence="13" id="KW-0289">Folate biosynthesis</keyword>
<dbReference type="RefSeq" id="WP_096408996.1">
    <property type="nucleotide sequence ID" value="NZ_AP017372.2"/>
</dbReference>
<dbReference type="GO" id="GO:0046872">
    <property type="term" value="F:metal ion binding"/>
    <property type="evidence" value="ECO:0007669"/>
    <property type="project" value="UniProtKB-KW"/>
</dbReference>
<dbReference type="NCBIfam" id="TIGR01499">
    <property type="entry name" value="folC"/>
    <property type="match status" value="1"/>
</dbReference>
<name>A0A0X8X965_HALHR</name>
<evidence type="ECO:0000256" key="10">
    <source>
        <dbReference type="ARBA" id="ARBA00022741"/>
    </source>
</evidence>
<evidence type="ECO:0000256" key="1">
    <source>
        <dbReference type="ARBA" id="ARBA00002714"/>
    </source>
</evidence>
<dbReference type="GO" id="GO:0004326">
    <property type="term" value="F:tetrahydrofolylpolyglutamate synthase activity"/>
    <property type="evidence" value="ECO:0007669"/>
    <property type="project" value="UniProtKB-EC"/>
</dbReference>
<dbReference type="Gene3D" id="3.90.190.20">
    <property type="entry name" value="Mur ligase, C-terminal domain"/>
    <property type="match status" value="1"/>
</dbReference>
<accession>A0A0X8X965</accession>
<feature type="domain" description="Mur ligase C-terminal" evidence="22">
    <location>
        <begin position="324"/>
        <end position="446"/>
    </location>
</feature>
<comment type="catalytic activity">
    <reaction evidence="17">
        <text>(6S)-5,6,7,8-tetrahydrofolyl-(gamma-L-Glu)(n) + L-glutamate + ATP = (6S)-5,6,7,8-tetrahydrofolyl-(gamma-L-Glu)(n+1) + ADP + phosphate + H(+)</text>
        <dbReference type="Rhea" id="RHEA:10580"/>
        <dbReference type="Rhea" id="RHEA-COMP:14738"/>
        <dbReference type="Rhea" id="RHEA-COMP:14740"/>
        <dbReference type="ChEBI" id="CHEBI:15378"/>
        <dbReference type="ChEBI" id="CHEBI:29985"/>
        <dbReference type="ChEBI" id="CHEBI:30616"/>
        <dbReference type="ChEBI" id="CHEBI:43474"/>
        <dbReference type="ChEBI" id="CHEBI:141005"/>
        <dbReference type="ChEBI" id="CHEBI:456216"/>
        <dbReference type="EC" id="6.3.2.17"/>
    </reaction>
</comment>
<dbReference type="Pfam" id="PF02875">
    <property type="entry name" value="Mur_ligase_C"/>
    <property type="match status" value="1"/>
</dbReference>
<dbReference type="EC" id="6.3.2.17" evidence="6"/>
<evidence type="ECO:0000256" key="18">
    <source>
        <dbReference type="ARBA" id="ARBA00047808"/>
    </source>
</evidence>
<evidence type="ECO:0000256" key="7">
    <source>
        <dbReference type="ARBA" id="ARBA00019357"/>
    </source>
</evidence>
<keyword evidence="11 21" id="KW-0067">ATP-binding</keyword>
<keyword evidence="9" id="KW-0479">Metal-binding</keyword>
<comment type="catalytic activity">
    <reaction evidence="20">
        <text>7,8-dihydropteroate + L-glutamate + ATP = 7,8-dihydrofolate + ADP + phosphate + H(+)</text>
        <dbReference type="Rhea" id="RHEA:23584"/>
        <dbReference type="ChEBI" id="CHEBI:15378"/>
        <dbReference type="ChEBI" id="CHEBI:17839"/>
        <dbReference type="ChEBI" id="CHEBI:29985"/>
        <dbReference type="ChEBI" id="CHEBI:30616"/>
        <dbReference type="ChEBI" id="CHEBI:43474"/>
        <dbReference type="ChEBI" id="CHEBI:57451"/>
        <dbReference type="ChEBI" id="CHEBI:456216"/>
        <dbReference type="EC" id="6.3.2.12"/>
    </reaction>
</comment>
<keyword evidence="8 21" id="KW-0436">Ligase</keyword>
<sequence length="460" mass="48629">MARQVQYNGNTSTPSVALVGGGLPTDLESWLQLLERAHPQEIDLGLERVAAVAQHLSERPGTLVGAADGITSPNAEVVTIAGTNGKGSVAAMVAALAQSAGYRVGLYSSPHFSRFNERVKVAGFEADDETLIGALRRVELARQAAGVSLTYFEHTTLAAFVVFAESDCDLWVLEVGLGGRLDAVNLIDADVAVVTRIAHDHAEWLGNDLASIAREKAGIFRSHKAAVIGQADAPDELSSIAQSLAAEPIWQAGKDYHWSAFSSSEWHWNSGSISLPGLSYPSIPGPAALSNAATALAAFQQLSRAGLISAAEISAALSQVKVIGRLQLLEYSGTQWLYDVAHNADGAAELARVLSSLPRANECHALLAVARHKEAEGLIAATADQVDYWHLPSMDDEQMIAAVELAGHVRNHRGTIASCGADLQSTLAGIERGVRHGGSRVVVFGSFRTVTAVQQQQGWG</sequence>
<proteinExistence type="inferred from homology"/>
<dbReference type="SUPFAM" id="SSF53244">
    <property type="entry name" value="MurD-like peptide ligases, peptide-binding domain"/>
    <property type="match status" value="1"/>
</dbReference>
<dbReference type="GO" id="GO:0008841">
    <property type="term" value="F:dihydrofolate synthase activity"/>
    <property type="evidence" value="ECO:0007669"/>
    <property type="project" value="UniProtKB-EC"/>
</dbReference>